<keyword evidence="3" id="KW-1185">Reference proteome</keyword>
<dbReference type="PANTHER" id="PTHR33428">
    <property type="entry name" value="CHLOROPHYLLASE-2, CHLOROPLASTIC"/>
    <property type="match status" value="1"/>
</dbReference>
<evidence type="ECO:0000256" key="1">
    <source>
        <dbReference type="SAM" id="SignalP"/>
    </source>
</evidence>
<dbReference type="PANTHER" id="PTHR33428:SF14">
    <property type="entry name" value="CARBOXYLESTERASE TYPE B DOMAIN-CONTAINING PROTEIN"/>
    <property type="match status" value="1"/>
</dbReference>
<dbReference type="SUPFAM" id="SSF53474">
    <property type="entry name" value="alpha/beta-Hydrolases"/>
    <property type="match status" value="1"/>
</dbReference>
<dbReference type="Proteomes" id="UP001526143">
    <property type="component" value="Unassembled WGS sequence"/>
</dbReference>
<comment type="caution">
    <text evidence="2">The sequence shown here is derived from an EMBL/GenBank/DDBJ whole genome shotgun (WGS) entry which is preliminary data.</text>
</comment>
<feature type="signal peptide" evidence="1">
    <location>
        <begin position="1"/>
        <end position="27"/>
    </location>
</feature>
<organism evidence="2 3">
    <name type="scientific">Plectonema radiosum NIES-515</name>
    <dbReference type="NCBI Taxonomy" id="2986073"/>
    <lineage>
        <taxon>Bacteria</taxon>
        <taxon>Bacillati</taxon>
        <taxon>Cyanobacteriota</taxon>
        <taxon>Cyanophyceae</taxon>
        <taxon>Oscillatoriophycideae</taxon>
        <taxon>Oscillatoriales</taxon>
        <taxon>Microcoleaceae</taxon>
        <taxon>Plectonema</taxon>
    </lineage>
</organism>
<feature type="chain" id="PRO_5047136563" evidence="1">
    <location>
        <begin position="28"/>
        <end position="357"/>
    </location>
</feature>
<dbReference type="InterPro" id="IPR017395">
    <property type="entry name" value="Chlorophyllase-like"/>
</dbReference>
<sequence>MVSLKAFSVVSVCVALIVWGTEKTATAATFNDAPLFNDVGSYTTTISANNNLADIYFPNPNNLKTGKYSFPVALLLQGGLVDKSNYSNYARIVASYGFIVVVPNSERLVPQFGKALAPQTSQITAVLAQMLAEDSNITSPVRGIVNTQKVALLGHSLGSAVGLSAIANLCLTTLCEGSFSRPKELVAGAFFGANLRDENDEFIPINNSGIPIALLQGTDDGRALPFRAQATYDNIKDAPKALISILGANHFGITNTNNPLGVIPDPNNPTIEQNVAVETIARWSGLFLRASVLNDKGAFNYIYSTGDALDPNVRVISQTKPIPESSSTLGLLVLGASSILLRMKKKTTIESQSRRQV</sequence>
<name>A0ABT3AYR7_9CYAN</name>
<dbReference type="GO" id="GO:0016787">
    <property type="term" value="F:hydrolase activity"/>
    <property type="evidence" value="ECO:0007669"/>
    <property type="project" value="UniProtKB-KW"/>
</dbReference>
<proteinExistence type="predicted"/>
<dbReference type="Gene3D" id="3.40.50.1820">
    <property type="entry name" value="alpha/beta hydrolase"/>
    <property type="match status" value="1"/>
</dbReference>
<keyword evidence="2" id="KW-0378">Hydrolase</keyword>
<protein>
    <submittedName>
        <fullName evidence="2">Alpha/beta hydrolase</fullName>
    </submittedName>
</protein>
<dbReference type="Pfam" id="PF07224">
    <property type="entry name" value="Chlorophyllase"/>
    <property type="match status" value="1"/>
</dbReference>
<accession>A0ABT3AYR7</accession>
<gene>
    <name evidence="2" type="ORF">OGM63_12240</name>
</gene>
<dbReference type="RefSeq" id="WP_263745849.1">
    <property type="nucleotide sequence ID" value="NZ_JAOWRF010000180.1"/>
</dbReference>
<keyword evidence="1" id="KW-0732">Signal</keyword>
<dbReference type="InterPro" id="IPR029058">
    <property type="entry name" value="AB_hydrolase_fold"/>
</dbReference>
<evidence type="ECO:0000313" key="3">
    <source>
        <dbReference type="Proteomes" id="UP001526143"/>
    </source>
</evidence>
<dbReference type="EMBL" id="JAOWRF010000180">
    <property type="protein sequence ID" value="MCV3214272.1"/>
    <property type="molecule type" value="Genomic_DNA"/>
</dbReference>
<reference evidence="2 3" key="1">
    <citation type="submission" date="2022-10" db="EMBL/GenBank/DDBJ databases">
        <title>Identification of biosynthetic pathway for the production of the potent trypsin inhibitor radiosumin.</title>
        <authorList>
            <person name="Fewer D.P."/>
            <person name="Delbaje E."/>
            <person name="Ouyang X."/>
            <person name="Agostino P.D."/>
            <person name="Wahlsten M."/>
            <person name="Jokela J."/>
            <person name="Permi P."/>
            <person name="Haapaniemi E."/>
            <person name="Koistinen H."/>
        </authorList>
    </citation>
    <scope>NUCLEOTIDE SEQUENCE [LARGE SCALE GENOMIC DNA]</scope>
    <source>
        <strain evidence="2 3">NIES-515</strain>
    </source>
</reference>
<evidence type="ECO:0000313" key="2">
    <source>
        <dbReference type="EMBL" id="MCV3214272.1"/>
    </source>
</evidence>